<keyword evidence="2" id="KW-0479">Metal-binding</keyword>
<dbReference type="GO" id="GO:0007420">
    <property type="term" value="P:brain development"/>
    <property type="evidence" value="ECO:0007669"/>
    <property type="project" value="InterPro"/>
</dbReference>
<protein>
    <submittedName>
        <fullName evidence="13">GIT ArfGAP 1</fullName>
    </submittedName>
</protein>
<evidence type="ECO:0000256" key="3">
    <source>
        <dbReference type="ARBA" id="ARBA00022737"/>
    </source>
</evidence>
<dbReference type="GO" id="GO:0005829">
    <property type="term" value="C:cytosol"/>
    <property type="evidence" value="ECO:0007669"/>
    <property type="project" value="TreeGrafter"/>
</dbReference>
<evidence type="ECO:0000256" key="7">
    <source>
        <dbReference type="ARBA" id="ARBA00023054"/>
    </source>
</evidence>
<keyword evidence="6 8" id="KW-0040">ANK repeat</keyword>
<keyword evidence="7 10" id="KW-0175">Coiled coil</keyword>
<dbReference type="Pfam" id="PF12796">
    <property type="entry name" value="Ank_2"/>
    <property type="match status" value="1"/>
</dbReference>
<dbReference type="SMART" id="SM00555">
    <property type="entry name" value="GIT"/>
    <property type="match status" value="2"/>
</dbReference>
<name>A0A9J7WY87_CYPCA</name>
<evidence type="ECO:0000256" key="8">
    <source>
        <dbReference type="PROSITE-ProRule" id="PRU00023"/>
    </source>
</evidence>
<dbReference type="InterPro" id="IPR036770">
    <property type="entry name" value="Ankyrin_rpt-contain_sf"/>
</dbReference>
<dbReference type="Gene3D" id="1.20.5.170">
    <property type="match status" value="1"/>
</dbReference>
<feature type="region of interest" description="Disordered" evidence="11">
    <location>
        <begin position="342"/>
        <end position="397"/>
    </location>
</feature>
<dbReference type="GeneTree" id="ENSGT00940000159604"/>
<evidence type="ECO:0000256" key="5">
    <source>
        <dbReference type="ARBA" id="ARBA00022833"/>
    </source>
</evidence>
<dbReference type="InterPro" id="IPR013724">
    <property type="entry name" value="GIT_SHD"/>
</dbReference>
<feature type="compositionally biased region" description="Polar residues" evidence="11">
    <location>
        <begin position="379"/>
        <end position="395"/>
    </location>
</feature>
<dbReference type="Pfam" id="PF16559">
    <property type="entry name" value="GIT_CC"/>
    <property type="match status" value="1"/>
</dbReference>
<feature type="region of interest" description="Disordered" evidence="11">
    <location>
        <begin position="551"/>
        <end position="571"/>
    </location>
</feature>
<dbReference type="Pfam" id="PF01412">
    <property type="entry name" value="ArfGap"/>
    <property type="match status" value="1"/>
</dbReference>
<dbReference type="InterPro" id="IPR047161">
    <property type="entry name" value="GIT-like"/>
</dbReference>
<dbReference type="GO" id="GO:0043005">
    <property type="term" value="C:neuron projection"/>
    <property type="evidence" value="ECO:0007669"/>
    <property type="project" value="TreeGrafter"/>
</dbReference>
<dbReference type="PRINTS" id="PR00405">
    <property type="entry name" value="REVINTRACTNG"/>
</dbReference>
<evidence type="ECO:0000256" key="1">
    <source>
        <dbReference type="ARBA" id="ARBA00022468"/>
    </source>
</evidence>
<keyword evidence="14" id="KW-1185">Reference proteome</keyword>
<evidence type="ECO:0000256" key="2">
    <source>
        <dbReference type="ARBA" id="ARBA00022723"/>
    </source>
</evidence>
<evidence type="ECO:0000256" key="11">
    <source>
        <dbReference type="SAM" id="MobiDB-lite"/>
    </source>
</evidence>
<evidence type="ECO:0000256" key="4">
    <source>
        <dbReference type="ARBA" id="ARBA00022771"/>
    </source>
</evidence>
<keyword evidence="1" id="KW-0343">GTPase activation</keyword>
<dbReference type="InterPro" id="IPR038508">
    <property type="entry name" value="ArfGAP_dom_sf"/>
</dbReference>
<dbReference type="SMART" id="SM00248">
    <property type="entry name" value="ANK"/>
    <property type="match status" value="3"/>
</dbReference>
<dbReference type="GO" id="GO:0005096">
    <property type="term" value="F:GTPase activator activity"/>
    <property type="evidence" value="ECO:0007669"/>
    <property type="project" value="UniProtKB-KW"/>
</dbReference>
<evidence type="ECO:0000313" key="13">
    <source>
        <dbReference type="Ensembl" id="ENSCCRP00000099160.1"/>
    </source>
</evidence>
<dbReference type="Pfam" id="PF12205">
    <property type="entry name" value="GIT1_C"/>
    <property type="match status" value="1"/>
</dbReference>
<sequence length="630" mass="70500">MSRKVQRNEVCADCSAPDPGWSSINRGVLICDECCSVHRSLGRHISIVKHLRHSGWPPSLLQMVQTLASNGANSIWEHSLLDPAQVQSGRRKPNPQDKVHPTKSEFIRAKYQMLAFVHKLPCRDDDGVTTKDLSKQLHSSVRTGSLETCLRLLSLGAQANFFHPEKGTTPLHVAAKAGQVLQAELLVVYGADPGAPDINGRTPIDYARQAGHVELAERLVECQYELTDRLAFYLCGRRPDHKNGHYIIPQMADRYIVYLNNRLFEELAMDVYDEVDRRENDAVWLTTQNHSTLVTERSAVPFLPVNPEYSATRNQGRQKLARFNAREFATLIIDILSDAKRRQHGKGLTSPTDPLDLSQADDDQHDYDSVASDEDTDSDLTAQNNNNTHMDSSDLSDGPITLQEYLEVKKALASSEAKVQQLMKVNNNLSEELRRLQKEVRPSTVLKQYSSLNTPSSAPLRRDRQAFSMYEPVGTTPKALTPALDPLTGRLQPLSPVSVSISVRPDLFKLPFPVGLSFSLCFPEPTLVCCCLLTALYRHLMAKQDFLVGRSSEEDSRGDVDDTESEPDPTLPCTEDVILKTEQVTKNIQELLRAAQEFKHDSFVPCSEKIHLAVTEMASLFPRVNKCILL</sequence>
<dbReference type="Gene3D" id="1.25.40.20">
    <property type="entry name" value="Ankyrin repeat-containing domain"/>
    <property type="match status" value="1"/>
</dbReference>
<dbReference type="InterPro" id="IPR037278">
    <property type="entry name" value="ARFGAP/RecO"/>
</dbReference>
<dbReference type="PANTHER" id="PTHR46097:SF1">
    <property type="entry name" value="ARF GTPASE-ACTIVATING PROTEIN GIT1"/>
    <property type="match status" value="1"/>
</dbReference>
<dbReference type="GO" id="GO:0008270">
    <property type="term" value="F:zinc ion binding"/>
    <property type="evidence" value="ECO:0007669"/>
    <property type="project" value="UniProtKB-KW"/>
</dbReference>
<dbReference type="FunFam" id="1.10.220.150:FF:000003">
    <property type="entry name" value="ARF GTPase-activating protein GIT2 isoform 1"/>
    <property type="match status" value="1"/>
</dbReference>
<dbReference type="Ensembl" id="ENSCCRT00000134989.1">
    <property type="protein sequence ID" value="ENSCCRP00000099160.1"/>
    <property type="gene ID" value="ENSCCRG00000063318.1"/>
</dbReference>
<dbReference type="GO" id="GO:0032012">
    <property type="term" value="P:regulation of ARF protein signal transduction"/>
    <property type="evidence" value="ECO:0007669"/>
    <property type="project" value="InterPro"/>
</dbReference>
<accession>A0A9J7WY87</accession>
<proteinExistence type="predicted"/>
<keyword evidence="3" id="KW-0677">Repeat</keyword>
<evidence type="ECO:0000313" key="14">
    <source>
        <dbReference type="Proteomes" id="UP001108240"/>
    </source>
</evidence>
<dbReference type="Proteomes" id="UP001108240">
    <property type="component" value="Unplaced"/>
</dbReference>
<evidence type="ECO:0000256" key="10">
    <source>
        <dbReference type="SAM" id="Coils"/>
    </source>
</evidence>
<dbReference type="SUPFAM" id="SSF57863">
    <property type="entry name" value="ArfGap/RecO-like zinc finger"/>
    <property type="match status" value="1"/>
</dbReference>
<dbReference type="InterPro" id="IPR032352">
    <property type="entry name" value="GIT1/2_CC"/>
</dbReference>
<dbReference type="GO" id="GO:0031267">
    <property type="term" value="F:small GTPase binding"/>
    <property type="evidence" value="ECO:0007669"/>
    <property type="project" value="TreeGrafter"/>
</dbReference>
<feature type="repeat" description="ANK" evidence="8">
    <location>
        <begin position="166"/>
        <end position="198"/>
    </location>
</feature>
<dbReference type="PROSITE" id="PS50297">
    <property type="entry name" value="ANK_REP_REGION"/>
    <property type="match status" value="1"/>
</dbReference>
<evidence type="ECO:0000256" key="9">
    <source>
        <dbReference type="PROSITE-ProRule" id="PRU00288"/>
    </source>
</evidence>
<reference evidence="13" key="1">
    <citation type="submission" date="2025-08" db="UniProtKB">
        <authorList>
            <consortium name="Ensembl"/>
        </authorList>
    </citation>
    <scope>IDENTIFICATION</scope>
</reference>
<feature type="coiled-coil region" evidence="10">
    <location>
        <begin position="412"/>
        <end position="439"/>
    </location>
</feature>
<dbReference type="InterPro" id="IPR022018">
    <property type="entry name" value="GIT1_C"/>
</dbReference>
<feature type="compositionally biased region" description="Acidic residues" evidence="11">
    <location>
        <begin position="359"/>
        <end position="378"/>
    </location>
</feature>
<dbReference type="GO" id="GO:0036465">
    <property type="term" value="P:synaptic vesicle recycling"/>
    <property type="evidence" value="ECO:0007669"/>
    <property type="project" value="TreeGrafter"/>
</dbReference>
<dbReference type="PANTHER" id="PTHR46097">
    <property type="entry name" value="G PROTEIN-COUPLED RECEPTOR KINASE INTERACTING ARFGAP"/>
    <property type="match status" value="1"/>
</dbReference>
<dbReference type="Gene3D" id="1.20.120.330">
    <property type="entry name" value="Nucleotidyltransferases domain 2"/>
    <property type="match status" value="1"/>
</dbReference>
<dbReference type="GO" id="GO:0098793">
    <property type="term" value="C:presynapse"/>
    <property type="evidence" value="ECO:0007669"/>
    <property type="project" value="GOC"/>
</dbReference>
<dbReference type="InterPro" id="IPR001164">
    <property type="entry name" value="ArfGAP_dom"/>
</dbReference>
<dbReference type="AlphaFoldDB" id="A0A9J7WY87"/>
<keyword evidence="4 9" id="KW-0863">Zinc-finger</keyword>
<dbReference type="Gene3D" id="1.10.220.150">
    <property type="entry name" value="Arf GTPase activating protein"/>
    <property type="match status" value="1"/>
</dbReference>
<evidence type="ECO:0000256" key="6">
    <source>
        <dbReference type="ARBA" id="ARBA00023043"/>
    </source>
</evidence>
<dbReference type="OMA" id="IDHKNGH"/>
<feature type="compositionally biased region" description="Basic and acidic residues" evidence="11">
    <location>
        <begin position="551"/>
        <end position="560"/>
    </location>
</feature>
<dbReference type="SMART" id="SM00105">
    <property type="entry name" value="ArfGap"/>
    <property type="match status" value="1"/>
</dbReference>
<dbReference type="GO" id="GO:0008277">
    <property type="term" value="P:regulation of G protein-coupled receptor signaling pathway"/>
    <property type="evidence" value="ECO:0007669"/>
    <property type="project" value="TreeGrafter"/>
</dbReference>
<dbReference type="SUPFAM" id="SSF48403">
    <property type="entry name" value="Ankyrin repeat"/>
    <property type="match status" value="1"/>
</dbReference>
<dbReference type="FunFam" id="1.25.40.20:FF:000013">
    <property type="entry name" value="ARF GTPase-activating protein GIT1 isoform 1"/>
    <property type="match status" value="1"/>
</dbReference>
<dbReference type="PROSITE" id="PS50088">
    <property type="entry name" value="ANK_REPEAT"/>
    <property type="match status" value="1"/>
</dbReference>
<evidence type="ECO:0000259" key="12">
    <source>
        <dbReference type="PROSITE" id="PS50115"/>
    </source>
</evidence>
<dbReference type="GO" id="GO:0098794">
    <property type="term" value="C:postsynapse"/>
    <property type="evidence" value="ECO:0007669"/>
    <property type="project" value="TreeGrafter"/>
</dbReference>
<organism evidence="13 14">
    <name type="scientific">Cyprinus carpio carpio</name>
    <dbReference type="NCBI Taxonomy" id="630221"/>
    <lineage>
        <taxon>Eukaryota</taxon>
        <taxon>Metazoa</taxon>
        <taxon>Chordata</taxon>
        <taxon>Craniata</taxon>
        <taxon>Vertebrata</taxon>
        <taxon>Euteleostomi</taxon>
        <taxon>Actinopterygii</taxon>
        <taxon>Neopterygii</taxon>
        <taxon>Teleostei</taxon>
        <taxon>Ostariophysi</taxon>
        <taxon>Cypriniformes</taxon>
        <taxon>Cyprinidae</taxon>
        <taxon>Cyprininae</taxon>
        <taxon>Cyprinus</taxon>
    </lineage>
</organism>
<dbReference type="InterPro" id="IPR002110">
    <property type="entry name" value="Ankyrin_rpt"/>
</dbReference>
<dbReference type="PROSITE" id="PS50115">
    <property type="entry name" value="ARFGAP"/>
    <property type="match status" value="1"/>
</dbReference>
<dbReference type="Pfam" id="PF08518">
    <property type="entry name" value="GIT_SHD"/>
    <property type="match status" value="2"/>
</dbReference>
<reference evidence="13" key="2">
    <citation type="submission" date="2025-09" db="UniProtKB">
        <authorList>
            <consortium name="Ensembl"/>
        </authorList>
    </citation>
    <scope>IDENTIFICATION</scope>
</reference>
<keyword evidence="5" id="KW-0862">Zinc</keyword>
<feature type="domain" description="Arf-GAP" evidence="12">
    <location>
        <begin position="1"/>
        <end position="124"/>
    </location>
</feature>